<dbReference type="Proteomes" id="UP000026913">
    <property type="component" value="Chromosome"/>
</dbReference>
<organism evidence="2 3">
    <name type="scientific">Pseudomonas mandelii JR-1</name>
    <dbReference type="NCBI Taxonomy" id="1147786"/>
    <lineage>
        <taxon>Bacteria</taxon>
        <taxon>Pseudomonadati</taxon>
        <taxon>Pseudomonadota</taxon>
        <taxon>Gammaproteobacteria</taxon>
        <taxon>Pseudomonadales</taxon>
        <taxon>Pseudomonadaceae</taxon>
        <taxon>Pseudomonas</taxon>
    </lineage>
</organism>
<gene>
    <name evidence="2" type="ORF">OU5_3206</name>
</gene>
<dbReference type="EMBL" id="CP005960">
    <property type="protein sequence ID" value="AHZ70285.1"/>
    <property type="molecule type" value="Genomic_DNA"/>
</dbReference>
<dbReference type="HOGENOM" id="CLU_099766_1_1_6"/>
<feature type="domain" description="Methyltransferase" evidence="1">
    <location>
        <begin position="59"/>
        <end position="109"/>
    </location>
</feature>
<name>A0A024ECJ8_9PSED</name>
<dbReference type="Gene3D" id="3.40.50.150">
    <property type="entry name" value="Vaccinia Virus protein VP39"/>
    <property type="match status" value="1"/>
</dbReference>
<evidence type="ECO:0000259" key="1">
    <source>
        <dbReference type="Pfam" id="PF13649"/>
    </source>
</evidence>
<dbReference type="OrthoDB" id="9800454at2"/>
<dbReference type="InterPro" id="IPR029063">
    <property type="entry name" value="SAM-dependent_MTases_sf"/>
</dbReference>
<dbReference type="AlphaFoldDB" id="A0A024ECJ8"/>
<sequence length="211" mass="24315">MESDKTELLSEVAEYYSSKLAEHGETPQGVDWNGKEGQYLRFKQLNNIIDSEKPFSINDVGSGYGAFYDFLQERHSAFSYDGIDVSEDMVNAARLRYNGQSHVQFHVGSEPMRTADYGIASGIFNVRLGRTDLEWSTYLEGVLDTLDKTSRLGFAFNCLTSYSDADKMREYLYYADPCKLFDLCKRRYSRNVALLHDYDLYEFTILVRKQP</sequence>
<evidence type="ECO:0000313" key="2">
    <source>
        <dbReference type="EMBL" id="AHZ70285.1"/>
    </source>
</evidence>
<reference evidence="2 3" key="1">
    <citation type="journal article" date="2012" name="J. Bacteriol.">
        <title>Genome sequence of cold-adapted Pseudomonas mandelii strain JR-1.</title>
        <authorList>
            <person name="Jang S.H."/>
            <person name="Kim J."/>
            <person name="Kim J."/>
            <person name="Hong S."/>
            <person name="Lee C."/>
        </authorList>
    </citation>
    <scope>NUCLEOTIDE SEQUENCE [LARGE SCALE GENOMIC DNA]</scope>
    <source>
        <strain evidence="2 3">JR-1</strain>
    </source>
</reference>
<dbReference type="RefSeq" id="WP_010464736.1">
    <property type="nucleotide sequence ID" value="NZ_CP005960.1"/>
</dbReference>
<dbReference type="Pfam" id="PF13649">
    <property type="entry name" value="Methyltransf_25"/>
    <property type="match status" value="1"/>
</dbReference>
<dbReference type="KEGG" id="pman:OU5_3206"/>
<dbReference type="InterPro" id="IPR041698">
    <property type="entry name" value="Methyltransf_25"/>
</dbReference>
<protein>
    <submittedName>
        <fullName evidence="2">SAM-binding motif-containing protein</fullName>
    </submittedName>
</protein>
<evidence type="ECO:0000313" key="3">
    <source>
        <dbReference type="Proteomes" id="UP000026913"/>
    </source>
</evidence>
<dbReference type="SUPFAM" id="SSF53335">
    <property type="entry name" value="S-adenosyl-L-methionine-dependent methyltransferases"/>
    <property type="match status" value="1"/>
</dbReference>
<proteinExistence type="predicted"/>
<accession>A0A024ECJ8</accession>